<evidence type="ECO:0000313" key="3">
    <source>
        <dbReference type="Proteomes" id="UP000485058"/>
    </source>
</evidence>
<gene>
    <name evidence="2" type="ORF">HaLaN_26392</name>
</gene>
<sequence length="97" mass="10547">MEYIKTALGSPTPAEHAAVIAERDSLKKQLAEAQKRIEELESQALLCTLTFVIGSLEGMLYVAATRRRISRHGSYLVGGVTALELGNALLKICMSEN</sequence>
<proteinExistence type="predicted"/>
<reference evidence="2 3" key="1">
    <citation type="submission" date="2020-02" db="EMBL/GenBank/DDBJ databases">
        <title>Draft genome sequence of Haematococcus lacustris strain NIES-144.</title>
        <authorList>
            <person name="Morimoto D."/>
            <person name="Nakagawa S."/>
            <person name="Yoshida T."/>
            <person name="Sawayama S."/>
        </authorList>
    </citation>
    <scope>NUCLEOTIDE SEQUENCE [LARGE SCALE GENOMIC DNA]</scope>
    <source>
        <strain evidence="2 3">NIES-144</strain>
    </source>
</reference>
<dbReference type="AlphaFoldDB" id="A0A6A0A644"/>
<evidence type="ECO:0000256" key="1">
    <source>
        <dbReference type="SAM" id="Coils"/>
    </source>
</evidence>
<evidence type="ECO:0000313" key="2">
    <source>
        <dbReference type="EMBL" id="GFH27985.1"/>
    </source>
</evidence>
<keyword evidence="3" id="KW-1185">Reference proteome</keyword>
<keyword evidence="1" id="KW-0175">Coiled coil</keyword>
<name>A0A6A0A644_HAELA</name>
<protein>
    <submittedName>
        <fullName evidence="2">Flagellar associated protein 174</fullName>
    </submittedName>
</protein>
<organism evidence="2 3">
    <name type="scientific">Haematococcus lacustris</name>
    <name type="common">Green alga</name>
    <name type="synonym">Haematococcus pluvialis</name>
    <dbReference type="NCBI Taxonomy" id="44745"/>
    <lineage>
        <taxon>Eukaryota</taxon>
        <taxon>Viridiplantae</taxon>
        <taxon>Chlorophyta</taxon>
        <taxon>core chlorophytes</taxon>
        <taxon>Chlorophyceae</taxon>
        <taxon>CS clade</taxon>
        <taxon>Chlamydomonadales</taxon>
        <taxon>Haematococcaceae</taxon>
        <taxon>Haematococcus</taxon>
    </lineage>
</organism>
<accession>A0A6A0A644</accession>
<comment type="caution">
    <text evidence="2">The sequence shown here is derived from an EMBL/GenBank/DDBJ whole genome shotgun (WGS) entry which is preliminary data.</text>
</comment>
<keyword evidence="2" id="KW-0966">Cell projection</keyword>
<dbReference type="EMBL" id="BLLF01003699">
    <property type="protein sequence ID" value="GFH27985.1"/>
    <property type="molecule type" value="Genomic_DNA"/>
</dbReference>
<feature type="coiled-coil region" evidence="1">
    <location>
        <begin position="16"/>
        <end position="50"/>
    </location>
</feature>
<keyword evidence="2" id="KW-0969">Cilium</keyword>
<feature type="non-terminal residue" evidence="2">
    <location>
        <position position="1"/>
    </location>
</feature>
<keyword evidence="2" id="KW-0282">Flagellum</keyword>
<dbReference type="Proteomes" id="UP000485058">
    <property type="component" value="Unassembled WGS sequence"/>
</dbReference>